<sequence length="263" mass="28250">MFSASLRLPIMSHSVLRILRNGFRAGAFLALAAPAFAAAATEAQTPRAVIELFTSQGCSACPPADAKLIELARDPDLIALTLHVDYWDYLGWEDTLAQPAFSERQRAYAETRGDRGVFTPQMVVNGLYACIGSDPRAIAASLAAADRHATRLPVPVSVTREGRDLTIALHGDHDAGGEIWLLQVEPLISVAIERGENKGREAHYGNVVRAMSRVAEWDGTAMRVSARLADATGRFVVLVQHHDDAVPGRILGAARGDGLLAAH</sequence>
<feature type="signal peptide" evidence="1">
    <location>
        <begin position="1"/>
        <end position="37"/>
    </location>
</feature>
<keyword evidence="1" id="KW-0732">Signal</keyword>
<proteinExistence type="predicted"/>
<accession>A0A0P7XSY6</accession>
<evidence type="ECO:0000313" key="3">
    <source>
        <dbReference type="EMBL" id="SCC79308.1"/>
    </source>
</evidence>
<name>A0A0P7XSY6_9HYPH</name>
<dbReference type="SUPFAM" id="SSF52833">
    <property type="entry name" value="Thioredoxin-like"/>
    <property type="match status" value="1"/>
</dbReference>
<evidence type="ECO:0000313" key="5">
    <source>
        <dbReference type="Proteomes" id="UP000182800"/>
    </source>
</evidence>
<dbReference type="STRING" id="1653334.GA0071312_0800"/>
<evidence type="ECO:0000313" key="4">
    <source>
        <dbReference type="Proteomes" id="UP000050497"/>
    </source>
</evidence>
<dbReference type="InterPro" id="IPR010634">
    <property type="entry name" value="DUF1223"/>
</dbReference>
<evidence type="ECO:0000313" key="2">
    <source>
        <dbReference type="EMBL" id="KPQ10611.1"/>
    </source>
</evidence>
<dbReference type="Proteomes" id="UP000050497">
    <property type="component" value="Unassembled WGS sequence"/>
</dbReference>
<comment type="caution">
    <text evidence="2">The sequence shown here is derived from an EMBL/GenBank/DDBJ whole genome shotgun (WGS) entry which is preliminary data.</text>
</comment>
<dbReference type="PANTHER" id="PTHR36057:SF1">
    <property type="entry name" value="LIPOPROTEIN LIPID ATTACHMENT SITE-LIKE PROTEIN, PUTATIVE (DUF1223)-RELATED"/>
    <property type="match status" value="1"/>
</dbReference>
<dbReference type="AlphaFoldDB" id="A0A0P7XSY6"/>
<keyword evidence="5" id="KW-1185">Reference proteome</keyword>
<evidence type="ECO:0000256" key="1">
    <source>
        <dbReference type="SAM" id="SignalP"/>
    </source>
</evidence>
<reference evidence="2 4" key="1">
    <citation type="submission" date="2015-09" db="EMBL/GenBank/DDBJ databases">
        <title>Identification and resolution of microdiversity through metagenomic sequencing of parallel consortia.</title>
        <authorList>
            <person name="Nelson W.C."/>
            <person name="Romine M.F."/>
            <person name="Lindemann S.R."/>
        </authorList>
    </citation>
    <scope>NUCLEOTIDE SEQUENCE [LARGE SCALE GENOMIC DNA]</scope>
    <source>
        <strain evidence="2">HL-109</strain>
    </source>
</reference>
<dbReference type="Pfam" id="PF06764">
    <property type="entry name" value="DUF1223"/>
    <property type="match status" value="1"/>
</dbReference>
<feature type="chain" id="PRO_5006145637" evidence="1">
    <location>
        <begin position="38"/>
        <end position="263"/>
    </location>
</feature>
<dbReference type="PANTHER" id="PTHR36057">
    <property type="match status" value="1"/>
</dbReference>
<gene>
    <name evidence="3" type="ORF">GA0071312_0800</name>
    <name evidence="2" type="ORF">HLUCCO17_10225</name>
</gene>
<dbReference type="InterPro" id="IPR036249">
    <property type="entry name" value="Thioredoxin-like_sf"/>
</dbReference>
<dbReference type="Proteomes" id="UP000182800">
    <property type="component" value="Unassembled WGS sequence"/>
</dbReference>
<dbReference type="PATRIC" id="fig|1653334.4.peg.3373"/>
<reference evidence="3 5" key="2">
    <citation type="submission" date="2016-08" db="EMBL/GenBank/DDBJ databases">
        <authorList>
            <person name="Varghese N."/>
            <person name="Submissions Spin"/>
        </authorList>
    </citation>
    <scope>NUCLEOTIDE SEQUENCE [LARGE SCALE GENOMIC DNA]</scope>
    <source>
        <strain evidence="3 5">HL-109</strain>
    </source>
</reference>
<organism evidence="2 4">
    <name type="scientific">Saliniramus fredricksonii</name>
    <dbReference type="NCBI Taxonomy" id="1653334"/>
    <lineage>
        <taxon>Bacteria</taxon>
        <taxon>Pseudomonadati</taxon>
        <taxon>Pseudomonadota</taxon>
        <taxon>Alphaproteobacteria</taxon>
        <taxon>Hyphomicrobiales</taxon>
        <taxon>Salinarimonadaceae</taxon>
        <taxon>Saliniramus</taxon>
    </lineage>
</organism>
<dbReference type="EMBL" id="LJSX01000014">
    <property type="protein sequence ID" value="KPQ10611.1"/>
    <property type="molecule type" value="Genomic_DNA"/>
</dbReference>
<dbReference type="OrthoDB" id="9808254at2"/>
<protein>
    <submittedName>
        <fullName evidence="2">Putative secreted protein</fullName>
    </submittedName>
</protein>
<dbReference type="EMBL" id="FMBM01000001">
    <property type="protein sequence ID" value="SCC79308.1"/>
    <property type="molecule type" value="Genomic_DNA"/>
</dbReference>